<evidence type="ECO:0000313" key="1">
    <source>
        <dbReference type="EMBL" id="EDP55595.1"/>
    </source>
</evidence>
<name>B0XMJ0_ASPFC</name>
<protein>
    <submittedName>
        <fullName evidence="1">Uncharacterized protein</fullName>
    </submittedName>
</protein>
<reference evidence="1 2" key="1">
    <citation type="journal article" date="2008" name="PLoS Genet.">
        <title>Genomic islands in the pathogenic filamentous fungus Aspergillus fumigatus.</title>
        <authorList>
            <person name="Fedorova N.D."/>
            <person name="Khaldi N."/>
            <person name="Joardar V.S."/>
            <person name="Maiti R."/>
            <person name="Amedeo P."/>
            <person name="Anderson M.J."/>
            <person name="Crabtree J."/>
            <person name="Silva J.C."/>
            <person name="Badger J.H."/>
            <person name="Albarraq A."/>
            <person name="Angiuoli S."/>
            <person name="Bussey H."/>
            <person name="Bowyer P."/>
            <person name="Cotty P.J."/>
            <person name="Dyer P.S."/>
            <person name="Egan A."/>
            <person name="Galens K."/>
            <person name="Fraser-Liggett C.M."/>
            <person name="Haas B.J."/>
            <person name="Inman J.M."/>
            <person name="Kent R."/>
            <person name="Lemieux S."/>
            <person name="Malavazi I."/>
            <person name="Orvis J."/>
            <person name="Roemer T."/>
            <person name="Ronning C.M."/>
            <person name="Sundaram J.P."/>
            <person name="Sutton G."/>
            <person name="Turner G."/>
            <person name="Venter J.C."/>
            <person name="White O.R."/>
            <person name="Whitty B.R."/>
            <person name="Youngman P."/>
            <person name="Wolfe K.H."/>
            <person name="Goldman G.H."/>
            <person name="Wortman J.R."/>
            <person name="Jiang B."/>
            <person name="Denning D.W."/>
            <person name="Nierman W.C."/>
        </authorList>
    </citation>
    <scope>NUCLEOTIDE SEQUENCE [LARGE SCALE GENOMIC DNA]</scope>
    <source>
        <strain evidence="2">CBS 144.89 / FGSC A1163 / CEA10</strain>
    </source>
</reference>
<dbReference type="OrthoDB" id="10560785at2759"/>
<dbReference type="Proteomes" id="UP000001699">
    <property type="component" value="Unassembled WGS sequence"/>
</dbReference>
<dbReference type="AlphaFoldDB" id="B0XMJ0"/>
<organism evidence="1 2">
    <name type="scientific">Aspergillus fumigatus (strain CBS 144.89 / FGSC A1163 / CEA10)</name>
    <name type="common">Neosartorya fumigata</name>
    <dbReference type="NCBI Taxonomy" id="451804"/>
    <lineage>
        <taxon>Eukaryota</taxon>
        <taxon>Fungi</taxon>
        <taxon>Dikarya</taxon>
        <taxon>Ascomycota</taxon>
        <taxon>Pezizomycotina</taxon>
        <taxon>Eurotiomycetes</taxon>
        <taxon>Eurotiomycetidae</taxon>
        <taxon>Eurotiales</taxon>
        <taxon>Aspergillaceae</taxon>
        <taxon>Aspergillus</taxon>
        <taxon>Aspergillus subgen. Fumigati</taxon>
    </lineage>
</organism>
<sequence length="83" mass="8814">MKLPEVRFLEHLHSTFGCIFDIVAEAIIDNPHDESLKGGLLALGTATSPYPASHPSNATRQAPLAFSAYLGLVRISGLLGLQG</sequence>
<dbReference type="HOGENOM" id="CLU_2542145_0_0_1"/>
<accession>B0XMJ0</accession>
<keyword evidence="2" id="KW-1185">Reference proteome</keyword>
<evidence type="ECO:0000313" key="2">
    <source>
        <dbReference type="Proteomes" id="UP000001699"/>
    </source>
</evidence>
<dbReference type="VEuPathDB" id="FungiDB:AFUB_002900"/>
<gene>
    <name evidence="1" type="ORF">AFUB_002900</name>
</gene>
<dbReference type="EMBL" id="DS499594">
    <property type="protein sequence ID" value="EDP55595.1"/>
    <property type="molecule type" value="Genomic_DNA"/>
</dbReference>
<proteinExistence type="predicted"/>